<feature type="region of interest" description="Disordered" evidence="3">
    <location>
        <begin position="84"/>
        <end position="103"/>
    </location>
</feature>
<dbReference type="Gene3D" id="3.40.50.720">
    <property type="entry name" value="NAD(P)-binding Rossmann-like Domain"/>
    <property type="match status" value="1"/>
</dbReference>
<keyword evidence="8" id="KW-1185">Reference proteome</keyword>
<dbReference type="Pfam" id="PF01202">
    <property type="entry name" value="SKI"/>
    <property type="match status" value="1"/>
</dbReference>
<dbReference type="Pfam" id="PF01488">
    <property type="entry name" value="Shikimate_DH"/>
    <property type="match status" value="1"/>
</dbReference>
<evidence type="ECO:0000259" key="4">
    <source>
        <dbReference type="Pfam" id="PF01488"/>
    </source>
</evidence>
<dbReference type="InterPro" id="IPR001381">
    <property type="entry name" value="DHquinase_I"/>
</dbReference>
<dbReference type="EMBL" id="KI440851">
    <property type="protein sequence ID" value="ERS96127.1"/>
    <property type="molecule type" value="Genomic_DNA"/>
</dbReference>
<feature type="region of interest" description="Disordered" evidence="3">
    <location>
        <begin position="592"/>
        <end position="626"/>
    </location>
</feature>
<dbReference type="FunFam" id="3.40.50.720:FF:000386">
    <property type="entry name" value="Quinate repressor protein"/>
    <property type="match status" value="1"/>
</dbReference>
<dbReference type="Pfam" id="PF18317">
    <property type="entry name" value="SDH_C"/>
    <property type="match status" value="1"/>
</dbReference>
<dbReference type="SUPFAM" id="SSF51569">
    <property type="entry name" value="Aldolase"/>
    <property type="match status" value="1"/>
</dbReference>
<dbReference type="GO" id="GO:0003866">
    <property type="term" value="F:3-phosphoshikimate 1-carboxyvinyltransferase activity"/>
    <property type="evidence" value="ECO:0007669"/>
    <property type="project" value="TreeGrafter"/>
</dbReference>
<evidence type="ECO:0000313" key="7">
    <source>
        <dbReference type="EMBL" id="ERS96127.1"/>
    </source>
</evidence>
<dbReference type="SUPFAM" id="SSF52540">
    <property type="entry name" value="P-loop containing nucleoside triphosphate hydrolases"/>
    <property type="match status" value="1"/>
</dbReference>
<feature type="domain" description="Shikimate dehydrogenase substrate binding N-terminal" evidence="5">
    <location>
        <begin position="652"/>
        <end position="732"/>
    </location>
</feature>
<dbReference type="SUPFAM" id="SSF53223">
    <property type="entry name" value="Aminoacid dehydrogenase-like, N-terminal domain"/>
    <property type="match status" value="1"/>
</dbReference>
<organism evidence="7 8">
    <name type="scientific">Sporothrix schenckii (strain ATCC 58251 / de Perez 2211183)</name>
    <name type="common">Rose-picker's disease fungus</name>
    <dbReference type="NCBI Taxonomy" id="1391915"/>
    <lineage>
        <taxon>Eukaryota</taxon>
        <taxon>Fungi</taxon>
        <taxon>Dikarya</taxon>
        <taxon>Ascomycota</taxon>
        <taxon>Pezizomycotina</taxon>
        <taxon>Sordariomycetes</taxon>
        <taxon>Sordariomycetidae</taxon>
        <taxon>Ophiostomatales</taxon>
        <taxon>Ophiostomataceae</taxon>
        <taxon>Sporothrix</taxon>
    </lineage>
</organism>
<dbReference type="CDD" id="cd01065">
    <property type="entry name" value="NAD_bind_Shikimate_DH"/>
    <property type="match status" value="1"/>
</dbReference>
<dbReference type="InterPro" id="IPR006151">
    <property type="entry name" value="Shikm_DH/Glu-tRNA_Rdtase"/>
</dbReference>
<dbReference type="PANTHER" id="PTHR21090:SF27">
    <property type="entry name" value="QUINATE REPRESSOR PROTEIN"/>
    <property type="match status" value="1"/>
</dbReference>
<protein>
    <submittedName>
        <fullName evidence="7">Uncharacterized protein</fullName>
    </submittedName>
</protein>
<comment type="similarity">
    <text evidence="2">In the N-terminal section; belongs to the shikimate kinase family.</text>
</comment>
<dbReference type="Pfam" id="PF01487">
    <property type="entry name" value="DHquinase_I"/>
    <property type="match status" value="1"/>
</dbReference>
<dbReference type="InterPro" id="IPR046346">
    <property type="entry name" value="Aminoacid_DH-like_N_sf"/>
</dbReference>
<evidence type="ECO:0000259" key="5">
    <source>
        <dbReference type="Pfam" id="PF08501"/>
    </source>
</evidence>
<gene>
    <name evidence="7" type="ORF">HMPREF1624_07663</name>
</gene>
<feature type="region of interest" description="Disordered" evidence="3">
    <location>
        <begin position="17"/>
        <end position="53"/>
    </location>
</feature>
<dbReference type="PANTHER" id="PTHR21090">
    <property type="entry name" value="AROM/DEHYDROQUINATE SYNTHASE"/>
    <property type="match status" value="1"/>
</dbReference>
<dbReference type="GO" id="GO:0004764">
    <property type="term" value="F:shikimate 3-dehydrogenase (NADP+) activity"/>
    <property type="evidence" value="ECO:0007669"/>
    <property type="project" value="InterPro"/>
</dbReference>
<feature type="region of interest" description="Disordered" evidence="3">
    <location>
        <begin position="978"/>
        <end position="1001"/>
    </location>
</feature>
<proteinExistence type="inferred from homology"/>
<evidence type="ECO:0000256" key="2">
    <source>
        <dbReference type="ARBA" id="ARBA00009349"/>
    </source>
</evidence>
<evidence type="ECO:0000256" key="1">
    <source>
        <dbReference type="ARBA" id="ARBA00006477"/>
    </source>
</evidence>
<dbReference type="OrthoDB" id="4415835at2759"/>
<dbReference type="eggNOG" id="KOG0692">
    <property type="taxonomic scope" value="Eukaryota"/>
</dbReference>
<dbReference type="InterPro" id="IPR013785">
    <property type="entry name" value="Aldolase_TIM"/>
</dbReference>
<dbReference type="HOGENOM" id="CLU_008871_0_1_1"/>
<dbReference type="AlphaFoldDB" id="U7PKN7"/>
<dbReference type="InterPro" id="IPR036291">
    <property type="entry name" value="NAD(P)-bd_dom_sf"/>
</dbReference>
<dbReference type="Gene3D" id="3.40.50.300">
    <property type="entry name" value="P-loop containing nucleotide triphosphate hydrolases"/>
    <property type="match status" value="1"/>
</dbReference>
<dbReference type="Gene3D" id="3.40.50.10860">
    <property type="entry name" value="Leucine Dehydrogenase, chain A, domain 1"/>
    <property type="match status" value="1"/>
</dbReference>
<comment type="similarity">
    <text evidence="1">In the 2nd section; belongs to the type-I 3-dehydroquinase family.</text>
</comment>
<dbReference type="STRING" id="1391915.U7PKN7"/>
<dbReference type="GO" id="GO:0009423">
    <property type="term" value="P:chorismate biosynthetic process"/>
    <property type="evidence" value="ECO:0007669"/>
    <property type="project" value="TreeGrafter"/>
</dbReference>
<reference evidence="8" key="1">
    <citation type="journal article" date="2014" name="Genome Announc.">
        <title>Genome sequence of the pathogenic fungus Sporothrix schenckii (ATCC 58251).</title>
        <authorList>
            <person name="Cuomo C.A."/>
            <person name="Rodriguez-Del Valle N."/>
            <person name="Perez-Sanchez L."/>
            <person name="Abouelleil A."/>
            <person name="Goldberg J."/>
            <person name="Young S."/>
            <person name="Zeng Q."/>
            <person name="Birren B.W."/>
        </authorList>
    </citation>
    <scope>NUCLEOTIDE SEQUENCE [LARGE SCALE GENOMIC DNA]</scope>
    <source>
        <strain evidence="8">ATCC 58251 / de Perez 2211183</strain>
    </source>
</reference>
<feature type="compositionally biased region" description="Low complexity" evidence="3">
    <location>
        <begin position="595"/>
        <end position="626"/>
    </location>
</feature>
<feature type="compositionally biased region" description="Low complexity" evidence="3">
    <location>
        <begin position="276"/>
        <end position="285"/>
    </location>
</feature>
<feature type="compositionally biased region" description="Low complexity" evidence="3">
    <location>
        <begin position="33"/>
        <end position="53"/>
    </location>
</feature>
<accession>U7PKN7</accession>
<dbReference type="GO" id="GO:0003855">
    <property type="term" value="F:3-dehydroquinate dehydratase activity"/>
    <property type="evidence" value="ECO:0007669"/>
    <property type="project" value="InterPro"/>
</dbReference>
<evidence type="ECO:0000313" key="8">
    <source>
        <dbReference type="Proteomes" id="UP000018087"/>
    </source>
</evidence>
<dbReference type="InterPro" id="IPR031322">
    <property type="entry name" value="Shikimate/glucono_kinase"/>
</dbReference>
<dbReference type="Gene3D" id="3.20.20.70">
    <property type="entry name" value="Aldolase class I"/>
    <property type="match status" value="1"/>
</dbReference>
<dbReference type="Proteomes" id="UP000018087">
    <property type="component" value="Unassembled WGS sequence"/>
</dbReference>
<dbReference type="InterPro" id="IPR041121">
    <property type="entry name" value="SDH_C"/>
</dbReference>
<feature type="region of interest" description="Disordered" evidence="3">
    <location>
        <begin position="276"/>
        <end position="295"/>
    </location>
</feature>
<sequence>MASVLSGVKRSFAAASADWDGPTAATRPQTLESESAANARATASSSTSSVSSISSTKSASSAMDTAIPRLQLPVVHAAVAANHSRNASLPSPTSQPSGRPHYDADASVILTGVRGAGKSTLAVIASTAMRRKIVEADKVFSDTHGQPSGAFQREHGILAYRKAQSAVLQHILETHRRGAIIVCSWMERDVHARLAQCAATNPIVLILRDTAAIQTHLRVWDDARVQDLVTASGPVFRRCARFEFFNISETPSTGINEAASMHVTYSAQANSASIATSAPATGTTTPDEDSDARGPAPYLTLKRAERHFLKFLSLILPRGAIPFIESAYPLASLATEDRQFTYALSVRLSDFAAGDVDVEEMEAGADAIELIVDCVSAARDTAYPRLITPQQANNISRIVSHIRRSTVIPLIYHVVLPDPDTAAQNENQCSAYLSHVLHGLRLAPDYVTVDLRLHDAEIARVRAATWSSRIIGTVDVEGPSPSAPSATPPPSWHDPTWLAYYRRAVDLGCHVARLTRRAVELSDNFEVSQFIYSAKMSSSSSSTPPIPLIAYNTGPKGRFSACFNSVLTSVVAEPPTSSPAAAISTVIGSANGMDTANTRTSTTPTSDSVSRPARLPSPSDFDSSLSSSSLTARQATIALASAFVYEPMRLYVFGAYVDYSVSPAMHHAALAACGLPHTYRPNSTDSMELINTLIHDPRFGGASVGLPFKVSAIRLTHTLSNHARAVGAINTIVPIRQLKADGSVPDYGQILTTRNQSGPVLAIYGENTDWIGIRACIRRGLSPANAVRPGSVGLVIGAGGMARAAVYAMLQLGVKQIVVTNRTVANAEKMVAHFTGMLDRGEMAWLSRGDDADQTQAQTQTQFHVMRTHDDPWPAGFRLPTMIISCIPTHRIGAVPAPDLTLPPAWFGSPTGGVLVELAYKTLQTPLLNQSRKLAQQGWVSMDGLDLLPEQGFAQFELFTGRRAPRRLMREEVFKAHKDDQGRSNLPQLQGRLDNIVNQEP</sequence>
<dbReference type="InterPro" id="IPR027417">
    <property type="entry name" value="P-loop_NTPase"/>
</dbReference>
<feature type="domain" description="Quinate/shikimate 5-dehydrogenase/glutamyl-tRNA reductase" evidence="4">
    <location>
        <begin position="794"/>
        <end position="837"/>
    </location>
</feature>
<dbReference type="Pfam" id="PF08501">
    <property type="entry name" value="Shikimate_dh_N"/>
    <property type="match status" value="1"/>
</dbReference>
<feature type="domain" description="SDH C-terminal" evidence="6">
    <location>
        <begin position="944"/>
        <end position="973"/>
    </location>
</feature>
<dbReference type="CDD" id="cd00502">
    <property type="entry name" value="DHQase_I"/>
    <property type="match status" value="1"/>
</dbReference>
<dbReference type="SUPFAM" id="SSF51735">
    <property type="entry name" value="NAD(P)-binding Rossmann-fold domains"/>
    <property type="match status" value="1"/>
</dbReference>
<dbReference type="InterPro" id="IPR013708">
    <property type="entry name" value="Shikimate_DH-bd_N"/>
</dbReference>
<name>U7PKN7_SPOS1</name>
<evidence type="ECO:0000256" key="3">
    <source>
        <dbReference type="SAM" id="MobiDB-lite"/>
    </source>
</evidence>
<feature type="compositionally biased region" description="Polar residues" evidence="3">
    <location>
        <begin position="84"/>
        <end position="97"/>
    </location>
</feature>
<evidence type="ECO:0000259" key="6">
    <source>
        <dbReference type="Pfam" id="PF18317"/>
    </source>
</evidence>